<keyword evidence="7" id="KW-1185">Reference proteome</keyword>
<gene>
    <name evidence="6" type="ORF">H7313_08670</name>
</gene>
<sequence>MADYGILVDYEWCTGCHTCETACQMEHHLPVGQFGIKLNEVGPYEYAPDRWQLAYIPVPTDQCDFCAERLGQGKLPSCQHHCQAQCIEVGPVDELAKKAVSKKKLVLFHN</sequence>
<dbReference type="RefSeq" id="WP_080142464.1">
    <property type="nucleotide sequence ID" value="NZ_JACMSE010000005.1"/>
</dbReference>
<accession>A0A842JDB2</accession>
<proteinExistence type="predicted"/>
<dbReference type="PANTHER" id="PTHR43177">
    <property type="entry name" value="PROTEIN NRFC"/>
    <property type="match status" value="1"/>
</dbReference>
<dbReference type="Proteomes" id="UP000587396">
    <property type="component" value="Unassembled WGS sequence"/>
</dbReference>
<dbReference type="InterPro" id="IPR050954">
    <property type="entry name" value="ET_IronSulfur_Cluster-Binding"/>
</dbReference>
<dbReference type="EMBL" id="JACMSE010000005">
    <property type="protein sequence ID" value="MBC2889414.1"/>
    <property type="molecule type" value="Genomic_DNA"/>
</dbReference>
<evidence type="ECO:0000313" key="7">
    <source>
        <dbReference type="Proteomes" id="UP000587396"/>
    </source>
</evidence>
<dbReference type="GO" id="GO:0051539">
    <property type="term" value="F:4 iron, 4 sulfur cluster binding"/>
    <property type="evidence" value="ECO:0007669"/>
    <property type="project" value="UniProtKB-KW"/>
</dbReference>
<keyword evidence="4" id="KW-0411">Iron-sulfur</keyword>
<dbReference type="AlphaFoldDB" id="A0A842JDB2"/>
<organism evidence="6 7">
    <name type="scientific">Gordonibacter massiliensis</name>
    <name type="common">ex Traore et al. 2017</name>
    <dbReference type="NCBI Taxonomy" id="1841863"/>
    <lineage>
        <taxon>Bacteria</taxon>
        <taxon>Bacillati</taxon>
        <taxon>Actinomycetota</taxon>
        <taxon>Coriobacteriia</taxon>
        <taxon>Eggerthellales</taxon>
        <taxon>Eggerthellaceae</taxon>
        <taxon>Gordonibacter</taxon>
    </lineage>
</organism>
<evidence type="ECO:0000259" key="5">
    <source>
        <dbReference type="PROSITE" id="PS51379"/>
    </source>
</evidence>
<evidence type="ECO:0000256" key="3">
    <source>
        <dbReference type="ARBA" id="ARBA00023004"/>
    </source>
</evidence>
<evidence type="ECO:0000256" key="2">
    <source>
        <dbReference type="ARBA" id="ARBA00022723"/>
    </source>
</evidence>
<dbReference type="Gene3D" id="3.30.70.20">
    <property type="match status" value="1"/>
</dbReference>
<dbReference type="PROSITE" id="PS51379">
    <property type="entry name" value="4FE4S_FER_2"/>
    <property type="match status" value="1"/>
</dbReference>
<dbReference type="GO" id="GO:0046872">
    <property type="term" value="F:metal ion binding"/>
    <property type="evidence" value="ECO:0007669"/>
    <property type="project" value="UniProtKB-KW"/>
</dbReference>
<evidence type="ECO:0000256" key="4">
    <source>
        <dbReference type="ARBA" id="ARBA00023014"/>
    </source>
</evidence>
<name>A0A842JDB2_9ACTN</name>
<protein>
    <submittedName>
        <fullName evidence="6">4Fe-4S binding protein</fullName>
    </submittedName>
</protein>
<dbReference type="PANTHER" id="PTHR43177:SF3">
    <property type="entry name" value="PROTEIN NRFC HOMOLOG"/>
    <property type="match status" value="1"/>
</dbReference>
<keyword evidence="1" id="KW-0004">4Fe-4S</keyword>
<evidence type="ECO:0000256" key="1">
    <source>
        <dbReference type="ARBA" id="ARBA00022485"/>
    </source>
</evidence>
<evidence type="ECO:0000313" key="6">
    <source>
        <dbReference type="EMBL" id="MBC2889414.1"/>
    </source>
</evidence>
<dbReference type="InterPro" id="IPR017896">
    <property type="entry name" value="4Fe4S_Fe-S-bd"/>
</dbReference>
<reference evidence="6 7" key="1">
    <citation type="submission" date="2020-08" db="EMBL/GenBank/DDBJ databases">
        <authorList>
            <person name="Liu C."/>
            <person name="Sun Q."/>
        </authorList>
    </citation>
    <scope>NUCLEOTIDE SEQUENCE [LARGE SCALE GENOMIC DNA]</scope>
    <source>
        <strain evidence="6 7">N22</strain>
    </source>
</reference>
<feature type="domain" description="4Fe-4S ferredoxin-type" evidence="5">
    <location>
        <begin position="4"/>
        <end position="34"/>
    </location>
</feature>
<keyword evidence="3" id="KW-0408">Iron</keyword>
<dbReference type="SUPFAM" id="SSF54862">
    <property type="entry name" value="4Fe-4S ferredoxins"/>
    <property type="match status" value="1"/>
</dbReference>
<comment type="caution">
    <text evidence="6">The sequence shown here is derived from an EMBL/GenBank/DDBJ whole genome shotgun (WGS) entry which is preliminary data.</text>
</comment>
<keyword evidence="2" id="KW-0479">Metal-binding</keyword>
<dbReference type="Pfam" id="PF00037">
    <property type="entry name" value="Fer4"/>
    <property type="match status" value="1"/>
</dbReference>